<dbReference type="AlphaFoldDB" id="A0A3B0RL21"/>
<evidence type="ECO:0000259" key="1">
    <source>
        <dbReference type="Pfam" id="PF00850"/>
    </source>
</evidence>
<accession>A0A3B0RL21</accession>
<protein>
    <submittedName>
        <fullName evidence="2">Deacetylases, including yeast histone deacetylase and acetoin utilization protein</fullName>
    </submittedName>
</protein>
<dbReference type="EMBL" id="UOEF01000061">
    <property type="protein sequence ID" value="VAV88908.1"/>
    <property type="molecule type" value="Genomic_DNA"/>
</dbReference>
<dbReference type="Pfam" id="PF00850">
    <property type="entry name" value="Hist_deacetyl"/>
    <property type="match status" value="1"/>
</dbReference>
<dbReference type="PANTHER" id="PTHR10625:SF10">
    <property type="entry name" value="HISTONE DEACETYLASE HDAC1"/>
    <property type="match status" value="1"/>
</dbReference>
<dbReference type="PANTHER" id="PTHR10625">
    <property type="entry name" value="HISTONE DEACETYLASE HDAC1-RELATED"/>
    <property type="match status" value="1"/>
</dbReference>
<dbReference type="GO" id="GO:0040029">
    <property type="term" value="P:epigenetic regulation of gene expression"/>
    <property type="evidence" value="ECO:0007669"/>
    <property type="project" value="TreeGrafter"/>
</dbReference>
<dbReference type="InterPro" id="IPR037138">
    <property type="entry name" value="His_deacetylse_dom_sf"/>
</dbReference>
<evidence type="ECO:0000313" key="2">
    <source>
        <dbReference type="EMBL" id="VAV88908.1"/>
    </source>
</evidence>
<dbReference type="InterPro" id="IPR000286">
    <property type="entry name" value="HDACs"/>
</dbReference>
<proteinExistence type="predicted"/>
<feature type="domain" description="Histone deacetylase" evidence="1">
    <location>
        <begin position="11"/>
        <end position="269"/>
    </location>
</feature>
<organism evidence="2">
    <name type="scientific">hydrothermal vent metagenome</name>
    <dbReference type="NCBI Taxonomy" id="652676"/>
    <lineage>
        <taxon>unclassified sequences</taxon>
        <taxon>metagenomes</taxon>
        <taxon>ecological metagenomes</taxon>
    </lineage>
</organism>
<dbReference type="Gene3D" id="3.40.800.20">
    <property type="entry name" value="Histone deacetylase domain"/>
    <property type="match status" value="1"/>
</dbReference>
<gene>
    <name evidence="2" type="ORF">MNBD_ALPHA04-1186</name>
</gene>
<name>A0A3B0RL21_9ZZZZ</name>
<reference evidence="2" key="1">
    <citation type="submission" date="2018-06" db="EMBL/GenBank/DDBJ databases">
        <authorList>
            <person name="Zhirakovskaya E."/>
        </authorList>
    </citation>
    <scope>NUCLEOTIDE SEQUENCE</scope>
</reference>
<dbReference type="InterPro" id="IPR023696">
    <property type="entry name" value="Ureohydrolase_dom_sf"/>
</dbReference>
<dbReference type="InterPro" id="IPR023801">
    <property type="entry name" value="His_deacetylse_dom"/>
</dbReference>
<dbReference type="SUPFAM" id="SSF52768">
    <property type="entry name" value="Arginase/deacetylase"/>
    <property type="match status" value="1"/>
</dbReference>
<dbReference type="PRINTS" id="PR01270">
    <property type="entry name" value="HDASUPER"/>
</dbReference>
<sequence length="339" mass="37803">MCRSLGWLSDDNFRSSPMADIETLTKFHEESYVEALQSSSNSGKVTIKEREKYNFGNMENPIFKGVFERAATTVGGSILAAQIAMEGRTAFHPAGGTHHGRREKASGFCYFNDPVFAILTLLNEGCEKILYVDIDAHHGDGVAVAFADDPRVSCISIHEENRWPYSGGMDDQRQGECNISVPLRLNDSEFSQTMERIVLPYAEQWQPEAMVITCGADGLMDDPLSKMGLSNQALWQAVAGLIDRCSVNIVLGGGGYNPWTTIRCWAGLWGRLSGFTLPENLPGRAREILRSFDSDLIDEEDREAEWFEQLQDQAQIGIIRPEVARRIDLLCSYHLGKLD</sequence>
<dbReference type="GO" id="GO:0004407">
    <property type="term" value="F:histone deacetylase activity"/>
    <property type="evidence" value="ECO:0007669"/>
    <property type="project" value="TreeGrafter"/>
</dbReference>